<evidence type="ECO:0000313" key="2">
    <source>
        <dbReference type="Proteomes" id="UP000305792"/>
    </source>
</evidence>
<name>A0A4S8PPR1_9ACTN</name>
<organism evidence="1 2">
    <name type="scientific">Glycomyces paridis</name>
    <dbReference type="NCBI Taxonomy" id="2126555"/>
    <lineage>
        <taxon>Bacteria</taxon>
        <taxon>Bacillati</taxon>
        <taxon>Actinomycetota</taxon>
        <taxon>Actinomycetes</taxon>
        <taxon>Glycomycetales</taxon>
        <taxon>Glycomycetaceae</taxon>
        <taxon>Glycomyces</taxon>
    </lineage>
</organism>
<evidence type="ECO:0000313" key="1">
    <source>
        <dbReference type="EMBL" id="THV30599.1"/>
    </source>
</evidence>
<reference evidence="1 2" key="1">
    <citation type="journal article" date="2018" name="Int. J. Syst. Evol. Microbiol.">
        <title>Glycomyces paridis sp. nov., isolated from the medicinal plant Paris polyphylla.</title>
        <authorList>
            <person name="Fang X.M."/>
            <person name="Bai J.L."/>
            <person name="Su J."/>
            <person name="Zhao L.L."/>
            <person name="Liu H.Y."/>
            <person name="Ma B.P."/>
            <person name="Zhang Y.Q."/>
            <person name="Yu L.Y."/>
        </authorList>
    </citation>
    <scope>NUCLEOTIDE SEQUENCE [LARGE SCALE GENOMIC DNA]</scope>
    <source>
        <strain evidence="1 2">CPCC 204357</strain>
    </source>
</reference>
<dbReference type="OrthoDB" id="4563074at2"/>
<dbReference type="InterPro" id="IPR019239">
    <property type="entry name" value="VapB_antitoxin"/>
</dbReference>
<proteinExistence type="predicted"/>
<protein>
    <submittedName>
        <fullName evidence="1">Type II toxin-antitoxin system VapB family antitoxin</fullName>
    </submittedName>
</protein>
<comment type="caution">
    <text evidence="1">The sequence shown here is derived from an EMBL/GenBank/DDBJ whole genome shotgun (WGS) entry which is preliminary data.</text>
</comment>
<accession>A0A4S8PPR1</accession>
<dbReference type="EMBL" id="STGX01000003">
    <property type="protein sequence ID" value="THV30599.1"/>
    <property type="molecule type" value="Genomic_DNA"/>
</dbReference>
<gene>
    <name evidence="1" type="ORF">E9998_04205</name>
</gene>
<dbReference type="AlphaFoldDB" id="A0A4S8PPR1"/>
<dbReference type="Proteomes" id="UP000305792">
    <property type="component" value="Unassembled WGS sequence"/>
</dbReference>
<dbReference type="Pfam" id="PF09957">
    <property type="entry name" value="VapB_antitoxin"/>
    <property type="match status" value="1"/>
</dbReference>
<sequence>MTRTVINLDDDLLDQASEIFGTKTKVATVNAALKAAVDRRKRMQFIEWLAEGGLPDLDIEELRRRAWGP</sequence>
<keyword evidence="2" id="KW-1185">Reference proteome</keyword>